<evidence type="ECO:0000313" key="14">
    <source>
        <dbReference type="Proteomes" id="UP000229757"/>
    </source>
</evidence>
<dbReference type="Gene3D" id="3.40.50.620">
    <property type="entry name" value="HUPs"/>
    <property type="match status" value="1"/>
</dbReference>
<dbReference type="InterPro" id="IPR014729">
    <property type="entry name" value="Rossmann-like_a/b/a_fold"/>
</dbReference>
<dbReference type="InterPro" id="IPR004821">
    <property type="entry name" value="Cyt_trans-like"/>
</dbReference>
<keyword evidence="9 11" id="KW-0520">NAD</keyword>
<evidence type="ECO:0000256" key="3">
    <source>
        <dbReference type="ARBA" id="ARBA00009014"/>
    </source>
</evidence>
<evidence type="ECO:0000256" key="11">
    <source>
        <dbReference type="HAMAP-Rule" id="MF_00244"/>
    </source>
</evidence>
<dbReference type="RefSeq" id="WP_100257999.1">
    <property type="nucleotide sequence ID" value="NZ_CP011797.1"/>
</dbReference>
<dbReference type="NCBIfam" id="TIGR00482">
    <property type="entry name" value="nicotinate (nicotinamide) nucleotide adenylyltransferase"/>
    <property type="match status" value="1"/>
</dbReference>
<dbReference type="PANTHER" id="PTHR39321:SF3">
    <property type="entry name" value="PHOSPHOPANTETHEINE ADENYLYLTRANSFERASE"/>
    <property type="match status" value="1"/>
</dbReference>
<feature type="domain" description="Cytidyltransferase-like" evidence="12">
    <location>
        <begin position="10"/>
        <end position="185"/>
    </location>
</feature>
<comment type="function">
    <text evidence="1 11">Catalyzes the reversible adenylation of nicotinate mononucleotide (NaMN) to nicotinic acid adenine dinucleotide (NaAD).</text>
</comment>
<evidence type="ECO:0000256" key="10">
    <source>
        <dbReference type="ARBA" id="ARBA00048721"/>
    </source>
</evidence>
<sequence length="223" mass="25167">MSLNRPILAVYGGTFDPFHLGHAAVCNRVLAEPDVAQLRLIPCSVPALKDGATANSEHRLRMLELWQQTSPNRDRIQVDGQELQRLGPSYTADTIASLIAQWPAHKIVFVLGSDAWNSLPLWRQFEQLASEISFWVFSRSGATPIDYHQALTACSTQQDFLNAQAGHFWIDQGVQIPLSSSELRQTDDFENWPVPLVVQNYITEHNLYRKSAGLDKSERINDR</sequence>
<evidence type="ECO:0000256" key="4">
    <source>
        <dbReference type="ARBA" id="ARBA00022642"/>
    </source>
</evidence>
<dbReference type="UniPathway" id="UPA00253">
    <property type="reaction ID" value="UER00332"/>
</dbReference>
<evidence type="ECO:0000259" key="12">
    <source>
        <dbReference type="Pfam" id="PF01467"/>
    </source>
</evidence>
<keyword evidence="8 11" id="KW-0067">ATP-binding</keyword>
<reference evidence="13 14" key="1">
    <citation type="journal article" date="2017" name="Environ. Microbiol.">
        <title>Genomic and physiological analyses of 'Reinekea forsetii' reveal a versatile opportunistic lifestyle during spring algae blooms.</title>
        <authorList>
            <person name="Avci B."/>
            <person name="Hahnke R.L."/>
            <person name="Chafee M."/>
            <person name="Fischer T."/>
            <person name="Gruber-Vodicka H."/>
            <person name="Tegetmeyer H.E."/>
            <person name="Harder J."/>
            <person name="Fuchs B.M."/>
            <person name="Amann R.I."/>
            <person name="Teeling H."/>
        </authorList>
    </citation>
    <scope>NUCLEOTIDE SEQUENCE [LARGE SCALE GENOMIC DNA]</scope>
    <source>
        <strain evidence="13 14">Hel1_31_D35</strain>
    </source>
</reference>
<dbReference type="InterPro" id="IPR005248">
    <property type="entry name" value="NadD/NMNAT"/>
</dbReference>
<dbReference type="EC" id="2.7.7.18" evidence="11"/>
<comment type="catalytic activity">
    <reaction evidence="10 11">
        <text>nicotinate beta-D-ribonucleotide + ATP + H(+) = deamido-NAD(+) + diphosphate</text>
        <dbReference type="Rhea" id="RHEA:22860"/>
        <dbReference type="ChEBI" id="CHEBI:15378"/>
        <dbReference type="ChEBI" id="CHEBI:30616"/>
        <dbReference type="ChEBI" id="CHEBI:33019"/>
        <dbReference type="ChEBI" id="CHEBI:57502"/>
        <dbReference type="ChEBI" id="CHEBI:58437"/>
        <dbReference type="EC" id="2.7.7.18"/>
    </reaction>
</comment>
<evidence type="ECO:0000256" key="2">
    <source>
        <dbReference type="ARBA" id="ARBA00005019"/>
    </source>
</evidence>
<dbReference type="Pfam" id="PF01467">
    <property type="entry name" value="CTP_transf_like"/>
    <property type="match status" value="1"/>
</dbReference>
<evidence type="ECO:0000256" key="1">
    <source>
        <dbReference type="ARBA" id="ARBA00002324"/>
    </source>
</evidence>
<dbReference type="SUPFAM" id="SSF52374">
    <property type="entry name" value="Nucleotidylyl transferase"/>
    <property type="match status" value="1"/>
</dbReference>
<dbReference type="EMBL" id="CP011797">
    <property type="protein sequence ID" value="ATX77767.1"/>
    <property type="molecule type" value="Genomic_DNA"/>
</dbReference>
<comment type="similarity">
    <text evidence="3 11">Belongs to the NadD family.</text>
</comment>
<dbReference type="KEGG" id="rfo:REIFOR_02643"/>
<keyword evidence="4 11" id="KW-0662">Pyridine nucleotide biosynthesis</keyword>
<organism evidence="13 14">
    <name type="scientific">Reinekea forsetii</name>
    <dbReference type="NCBI Taxonomy" id="1336806"/>
    <lineage>
        <taxon>Bacteria</taxon>
        <taxon>Pseudomonadati</taxon>
        <taxon>Pseudomonadota</taxon>
        <taxon>Gammaproteobacteria</taxon>
        <taxon>Oceanospirillales</taxon>
        <taxon>Saccharospirillaceae</taxon>
        <taxon>Reinekea</taxon>
    </lineage>
</organism>
<dbReference type="HAMAP" id="MF_00244">
    <property type="entry name" value="NaMN_adenylyltr"/>
    <property type="match status" value="1"/>
</dbReference>
<dbReference type="OrthoDB" id="5295945at2"/>
<keyword evidence="5 11" id="KW-0808">Transferase</keyword>
<evidence type="ECO:0000256" key="6">
    <source>
        <dbReference type="ARBA" id="ARBA00022695"/>
    </source>
</evidence>
<keyword evidence="6 11" id="KW-0548">Nucleotidyltransferase</keyword>
<proteinExistence type="inferred from homology"/>
<evidence type="ECO:0000256" key="7">
    <source>
        <dbReference type="ARBA" id="ARBA00022741"/>
    </source>
</evidence>
<dbReference type="AlphaFoldDB" id="A0A2K8KSS1"/>
<dbReference type="NCBIfam" id="TIGR00125">
    <property type="entry name" value="cyt_tran_rel"/>
    <property type="match status" value="1"/>
</dbReference>
<comment type="pathway">
    <text evidence="2 11">Cofactor biosynthesis; NAD(+) biosynthesis; deamido-NAD(+) from nicotinate D-ribonucleotide: step 1/1.</text>
</comment>
<dbReference type="GO" id="GO:0009435">
    <property type="term" value="P:NAD+ biosynthetic process"/>
    <property type="evidence" value="ECO:0007669"/>
    <property type="project" value="UniProtKB-UniRule"/>
</dbReference>
<evidence type="ECO:0000256" key="8">
    <source>
        <dbReference type="ARBA" id="ARBA00022840"/>
    </source>
</evidence>
<gene>
    <name evidence="11" type="primary">nadD</name>
    <name evidence="13" type="ORF">REIFOR_02643</name>
</gene>
<protein>
    <recommendedName>
        <fullName evidence="11">Probable nicotinate-nucleotide adenylyltransferase</fullName>
        <ecNumber evidence="11">2.7.7.18</ecNumber>
    </recommendedName>
    <alternativeName>
        <fullName evidence="11">Deamido-NAD(+) diphosphorylase</fullName>
    </alternativeName>
    <alternativeName>
        <fullName evidence="11">Deamido-NAD(+) pyrophosphorylase</fullName>
    </alternativeName>
    <alternativeName>
        <fullName evidence="11">Nicotinate mononucleotide adenylyltransferase</fullName>
        <shortName evidence="11">NaMN adenylyltransferase</shortName>
    </alternativeName>
</protein>
<name>A0A2K8KSS1_9GAMM</name>
<dbReference type="GO" id="GO:0005524">
    <property type="term" value="F:ATP binding"/>
    <property type="evidence" value="ECO:0007669"/>
    <property type="project" value="UniProtKB-KW"/>
</dbReference>
<evidence type="ECO:0000256" key="5">
    <source>
        <dbReference type="ARBA" id="ARBA00022679"/>
    </source>
</evidence>
<evidence type="ECO:0000313" key="13">
    <source>
        <dbReference type="EMBL" id="ATX77767.1"/>
    </source>
</evidence>
<accession>A0A2K8KSS1</accession>
<dbReference type="Proteomes" id="UP000229757">
    <property type="component" value="Chromosome"/>
</dbReference>
<dbReference type="CDD" id="cd02165">
    <property type="entry name" value="NMNAT"/>
    <property type="match status" value="1"/>
</dbReference>
<keyword evidence="14" id="KW-1185">Reference proteome</keyword>
<keyword evidence="7 11" id="KW-0547">Nucleotide-binding</keyword>
<evidence type="ECO:0000256" key="9">
    <source>
        <dbReference type="ARBA" id="ARBA00023027"/>
    </source>
</evidence>
<dbReference type="GO" id="GO:0004515">
    <property type="term" value="F:nicotinate-nucleotide adenylyltransferase activity"/>
    <property type="evidence" value="ECO:0007669"/>
    <property type="project" value="UniProtKB-UniRule"/>
</dbReference>
<dbReference type="PANTHER" id="PTHR39321">
    <property type="entry name" value="NICOTINATE-NUCLEOTIDE ADENYLYLTRANSFERASE-RELATED"/>
    <property type="match status" value="1"/>
</dbReference>